<dbReference type="AlphaFoldDB" id="A0A399SFG5"/>
<reference evidence="2" key="1">
    <citation type="submission" date="2018-08" db="EMBL/GenBank/DDBJ databases">
        <title>Mucilaginibacter sp. MYSH2.</title>
        <authorList>
            <person name="Seo T."/>
        </authorList>
    </citation>
    <scope>NUCLEOTIDE SEQUENCE [LARGE SCALE GENOMIC DNA]</scope>
    <source>
        <strain evidence="2">KIRAN</strain>
    </source>
</reference>
<dbReference type="OrthoDB" id="1329448at2"/>
<proteinExistence type="predicted"/>
<sequence>MKYILIIHEVEDYGKWKPAYDAHKTKREQASLKELYIWRNQDKPNEISVLFEAADLDKANQFRQSDELKQAMKAAGVQGTPKIKLLDKL</sequence>
<evidence type="ECO:0000313" key="2">
    <source>
        <dbReference type="Proteomes" id="UP000266005"/>
    </source>
</evidence>
<evidence type="ECO:0000313" key="1">
    <source>
        <dbReference type="EMBL" id="RIJ42380.1"/>
    </source>
</evidence>
<gene>
    <name evidence="1" type="ORF">D1627_00460</name>
</gene>
<dbReference type="RefSeq" id="WP_119430264.1">
    <property type="nucleotide sequence ID" value="NZ_QWGE01000001.1"/>
</dbReference>
<accession>A0A399SFG5</accession>
<dbReference type="Proteomes" id="UP000266005">
    <property type="component" value="Unassembled WGS sequence"/>
</dbReference>
<organism evidence="1 2">
    <name type="scientific">Pontibacter oryzae</name>
    <dbReference type="NCBI Taxonomy" id="2304593"/>
    <lineage>
        <taxon>Bacteria</taxon>
        <taxon>Pseudomonadati</taxon>
        <taxon>Bacteroidota</taxon>
        <taxon>Cytophagia</taxon>
        <taxon>Cytophagales</taxon>
        <taxon>Hymenobacteraceae</taxon>
        <taxon>Pontibacter</taxon>
    </lineage>
</organism>
<comment type="caution">
    <text evidence="1">The sequence shown here is derived from an EMBL/GenBank/DDBJ whole genome shotgun (WGS) entry which is preliminary data.</text>
</comment>
<keyword evidence="2" id="KW-1185">Reference proteome</keyword>
<name>A0A399SFG5_9BACT</name>
<dbReference type="EMBL" id="QWGE01000001">
    <property type="protein sequence ID" value="RIJ42380.1"/>
    <property type="molecule type" value="Genomic_DNA"/>
</dbReference>
<protein>
    <submittedName>
        <fullName evidence="1">Cyclase</fullName>
    </submittedName>
</protein>